<organism evidence="3 4">
    <name type="scientific">Enhygromyxa salina</name>
    <dbReference type="NCBI Taxonomy" id="215803"/>
    <lineage>
        <taxon>Bacteria</taxon>
        <taxon>Pseudomonadati</taxon>
        <taxon>Myxococcota</taxon>
        <taxon>Polyangia</taxon>
        <taxon>Nannocystales</taxon>
        <taxon>Nannocystaceae</taxon>
        <taxon>Enhygromyxa</taxon>
    </lineage>
</organism>
<name>A0A2S9XE07_9BACT</name>
<feature type="chain" id="PRO_5015481613" evidence="2">
    <location>
        <begin position="18"/>
        <end position="124"/>
    </location>
</feature>
<comment type="caution">
    <text evidence="3">The sequence shown here is derived from an EMBL/GenBank/DDBJ whole genome shotgun (WGS) entry which is preliminary data.</text>
</comment>
<gene>
    <name evidence="3" type="ORF">ENSA5_59960</name>
</gene>
<feature type="region of interest" description="Disordered" evidence="1">
    <location>
        <begin position="27"/>
        <end position="53"/>
    </location>
</feature>
<proteinExistence type="predicted"/>
<dbReference type="RefSeq" id="WP_146156265.1">
    <property type="nucleotide sequence ID" value="NZ_PVNK01000263.1"/>
</dbReference>
<evidence type="ECO:0000256" key="1">
    <source>
        <dbReference type="SAM" id="MobiDB-lite"/>
    </source>
</evidence>
<evidence type="ECO:0000313" key="4">
    <source>
        <dbReference type="Proteomes" id="UP000237968"/>
    </source>
</evidence>
<protein>
    <submittedName>
        <fullName evidence="3">Uncharacterized protein</fullName>
    </submittedName>
</protein>
<reference evidence="3 4" key="1">
    <citation type="submission" date="2018-03" db="EMBL/GenBank/DDBJ databases">
        <title>Draft Genome Sequences of the Obligatory Marine Myxobacteria Enhygromyxa salina SWB005.</title>
        <authorList>
            <person name="Poehlein A."/>
            <person name="Moghaddam J.A."/>
            <person name="Harms H."/>
            <person name="Alanjari M."/>
            <person name="Koenig G.M."/>
            <person name="Daniel R."/>
            <person name="Schaeberle T.F."/>
        </authorList>
    </citation>
    <scope>NUCLEOTIDE SEQUENCE [LARGE SCALE GENOMIC DNA]</scope>
    <source>
        <strain evidence="3 4">SWB005</strain>
    </source>
</reference>
<dbReference type="Proteomes" id="UP000237968">
    <property type="component" value="Unassembled WGS sequence"/>
</dbReference>
<dbReference type="EMBL" id="PVNK01000263">
    <property type="protein sequence ID" value="PRP90921.1"/>
    <property type="molecule type" value="Genomic_DNA"/>
</dbReference>
<evidence type="ECO:0000313" key="3">
    <source>
        <dbReference type="EMBL" id="PRP90921.1"/>
    </source>
</evidence>
<dbReference type="AlphaFoldDB" id="A0A2S9XE07"/>
<keyword evidence="2" id="KW-0732">Signal</keyword>
<evidence type="ECO:0000256" key="2">
    <source>
        <dbReference type="SAM" id="SignalP"/>
    </source>
</evidence>
<accession>A0A2S9XE07</accession>
<dbReference type="OrthoDB" id="9987503at2"/>
<feature type="signal peptide" evidence="2">
    <location>
        <begin position="1"/>
        <end position="17"/>
    </location>
</feature>
<keyword evidence="4" id="KW-1185">Reference proteome</keyword>
<sequence>MYKLTTFFVLLFGLALAPVLSGGVEDKRDDFKQSVGQPEQDAHSEQDNSPSASNYAKYADYADHAGADKARACEWQCQACASDEGCSQTCVEIGDCGSTCSVVAQCDATHVWDEGSCACLPRPA</sequence>